<dbReference type="PANTHER" id="PTHR23135">
    <property type="entry name" value="MUR LIGASE FAMILY MEMBER"/>
    <property type="match status" value="1"/>
</dbReference>
<dbReference type="EMBL" id="CAFBQG010000068">
    <property type="protein sequence ID" value="CAB5048601.1"/>
    <property type="molecule type" value="Genomic_DNA"/>
</dbReference>
<dbReference type="NCBIfam" id="NF001126">
    <property type="entry name" value="PRK00139.1-4"/>
    <property type="match status" value="1"/>
</dbReference>
<dbReference type="Gene3D" id="3.90.190.20">
    <property type="entry name" value="Mur ligase, C-terminal domain"/>
    <property type="match status" value="1"/>
</dbReference>
<dbReference type="SUPFAM" id="SSF63418">
    <property type="entry name" value="MurE/MurF N-terminal domain"/>
    <property type="match status" value="1"/>
</dbReference>
<dbReference type="InterPro" id="IPR013221">
    <property type="entry name" value="Mur_ligase_cen"/>
</dbReference>
<evidence type="ECO:0000259" key="3">
    <source>
        <dbReference type="Pfam" id="PF02875"/>
    </source>
</evidence>
<dbReference type="InterPro" id="IPR000713">
    <property type="entry name" value="Mur_ligase_N"/>
</dbReference>
<dbReference type="InterPro" id="IPR036615">
    <property type="entry name" value="Mur_ligase_C_dom_sf"/>
</dbReference>
<accession>A0A6J7T649</accession>
<evidence type="ECO:0000313" key="10">
    <source>
        <dbReference type="EMBL" id="CAB5048601.1"/>
    </source>
</evidence>
<dbReference type="SUPFAM" id="SSF53244">
    <property type="entry name" value="MurD-like peptide ligases, peptide-binding domain"/>
    <property type="match status" value="1"/>
</dbReference>
<dbReference type="GO" id="GO:0051301">
    <property type="term" value="P:cell division"/>
    <property type="evidence" value="ECO:0007669"/>
    <property type="project" value="InterPro"/>
</dbReference>
<dbReference type="Pfam" id="PF08245">
    <property type="entry name" value="Mur_ligase_M"/>
    <property type="match status" value="1"/>
</dbReference>
<dbReference type="NCBIfam" id="NF001124">
    <property type="entry name" value="PRK00139.1-2"/>
    <property type="match status" value="1"/>
</dbReference>
<dbReference type="InterPro" id="IPR005761">
    <property type="entry name" value="UDP-N-AcMur-Glu-dNH2Pim_ligase"/>
</dbReference>
<dbReference type="GO" id="GO:0016881">
    <property type="term" value="F:acid-amino acid ligase activity"/>
    <property type="evidence" value="ECO:0007669"/>
    <property type="project" value="InterPro"/>
</dbReference>
<dbReference type="EMBL" id="CAFBPK010000009">
    <property type="protein sequence ID" value="CAB5017765.1"/>
    <property type="molecule type" value="Genomic_DNA"/>
</dbReference>
<evidence type="ECO:0000313" key="5">
    <source>
        <dbReference type="EMBL" id="CAB4333590.1"/>
    </source>
</evidence>
<feature type="domain" description="Mur ligase N-terminal catalytic" evidence="2">
    <location>
        <begin position="31"/>
        <end position="77"/>
    </location>
</feature>
<dbReference type="AlphaFoldDB" id="A0A6J7T649"/>
<sequence>MTIRPAKTKTTLSELSKLVSGNCVGEAEVLGISHDSREIEPGDIYVALAGANNHGAEFMEQAIANGAVAVASDSHGVMIAQKLKLPNIELNEPRVDMAHLAARIYGHPEKNLSITGVTGTNGKTTTTHMLRSIFLDTGHHVGVIGTLGTYLDEECIPGARTTPESTDLFALLAVMVERGITHVFMEVSSHALALHRVVGLKFQVAIFTNLTQDHLDFHGSMENYFSAKAKLFTPEYSKSSVICIDDSWGQKLFSSIEIPAVAIGKSGDWVTSEATSNANGMTLQNLQLPNGESITLKVNMLGRYNATNAACALAASDILGNPIAASLKALEHIRAIPGRLEKITISSAGTAIVDYAHTPDAVATVLTVIRDASPQKIITVIGCGGDRDSLKRPLMGKMAAQLSDVVIVTDDNPRSEKPSDIRAAVLAGTVTGSAQVIEIGDRRQAISQALRMAQAGDVVAVLGKGHETGQEIAGEVFPFDDRLVVAQESANV</sequence>
<feature type="domain" description="Mur ligase C-terminal" evidence="3">
    <location>
        <begin position="338"/>
        <end position="465"/>
    </location>
</feature>
<comment type="similarity">
    <text evidence="1">Belongs to the MurCDEF family. MurE subfamily.</text>
</comment>
<dbReference type="Pfam" id="PF02875">
    <property type="entry name" value="Mur_ligase_C"/>
    <property type="match status" value="1"/>
</dbReference>
<proteinExistence type="inferred from homology"/>
<dbReference type="HAMAP" id="MF_00208">
    <property type="entry name" value="MurE"/>
    <property type="match status" value="1"/>
</dbReference>
<evidence type="ECO:0000259" key="2">
    <source>
        <dbReference type="Pfam" id="PF01225"/>
    </source>
</evidence>
<evidence type="ECO:0000313" key="6">
    <source>
        <dbReference type="EMBL" id="CAB4341602.1"/>
    </source>
</evidence>
<reference evidence="10" key="1">
    <citation type="submission" date="2020-05" db="EMBL/GenBank/DDBJ databases">
        <authorList>
            <person name="Chiriac C."/>
            <person name="Salcher M."/>
            <person name="Ghai R."/>
            <person name="Kavagutti S V."/>
        </authorList>
    </citation>
    <scope>NUCLEOTIDE SEQUENCE</scope>
</reference>
<evidence type="ECO:0000313" key="9">
    <source>
        <dbReference type="EMBL" id="CAB5017765.1"/>
    </source>
</evidence>
<feature type="domain" description="Mur ligase central" evidence="4">
    <location>
        <begin position="117"/>
        <end position="315"/>
    </location>
</feature>
<evidence type="ECO:0000256" key="1">
    <source>
        <dbReference type="ARBA" id="ARBA00005898"/>
    </source>
</evidence>
<dbReference type="PANTHER" id="PTHR23135:SF4">
    <property type="entry name" value="UDP-N-ACETYLMURAMOYL-L-ALANYL-D-GLUTAMATE--2,6-DIAMINOPIMELATE LIGASE MURE HOMOLOG, CHLOROPLASTIC"/>
    <property type="match status" value="1"/>
</dbReference>
<dbReference type="Pfam" id="PF01225">
    <property type="entry name" value="Mur_ligase"/>
    <property type="match status" value="1"/>
</dbReference>
<name>A0A6J7T649_9ZZZZ</name>
<dbReference type="GO" id="GO:0005737">
    <property type="term" value="C:cytoplasm"/>
    <property type="evidence" value="ECO:0007669"/>
    <property type="project" value="InterPro"/>
</dbReference>
<dbReference type="GO" id="GO:0005524">
    <property type="term" value="F:ATP binding"/>
    <property type="evidence" value="ECO:0007669"/>
    <property type="project" value="InterPro"/>
</dbReference>
<dbReference type="GO" id="GO:0008360">
    <property type="term" value="P:regulation of cell shape"/>
    <property type="evidence" value="ECO:0007669"/>
    <property type="project" value="InterPro"/>
</dbReference>
<gene>
    <name evidence="7" type="ORF">UFOPK3037_00071</name>
    <name evidence="8" type="ORF">UFOPK3278_01412</name>
    <name evidence="5" type="ORF">UFOPK3406_00409</name>
    <name evidence="6" type="ORF">UFOPK3925_01039</name>
    <name evidence="9" type="ORF">UFOPK4097_00739</name>
    <name evidence="10" type="ORF">UFOPK4301_00677</name>
</gene>
<dbReference type="EMBL" id="CAESAI010000006">
    <property type="protein sequence ID" value="CAB4333590.1"/>
    <property type="molecule type" value="Genomic_DNA"/>
</dbReference>
<dbReference type="InterPro" id="IPR036565">
    <property type="entry name" value="Mur-like_cat_sf"/>
</dbReference>
<dbReference type="InterPro" id="IPR035911">
    <property type="entry name" value="MurE/MurF_N"/>
</dbReference>
<organism evidence="10">
    <name type="scientific">freshwater metagenome</name>
    <dbReference type="NCBI Taxonomy" id="449393"/>
    <lineage>
        <taxon>unclassified sequences</taxon>
        <taxon>metagenomes</taxon>
        <taxon>ecological metagenomes</taxon>
    </lineage>
</organism>
<dbReference type="SUPFAM" id="SSF53623">
    <property type="entry name" value="MurD-like peptide ligases, catalytic domain"/>
    <property type="match status" value="1"/>
</dbReference>
<dbReference type="EMBL" id="CAFAAO010000001">
    <property type="protein sequence ID" value="CAB4792978.1"/>
    <property type="molecule type" value="Genomic_DNA"/>
</dbReference>
<evidence type="ECO:0000313" key="7">
    <source>
        <dbReference type="EMBL" id="CAB4792978.1"/>
    </source>
</evidence>
<dbReference type="EMBL" id="CAFBIX010000097">
    <property type="protein sequence ID" value="CAB4851176.1"/>
    <property type="molecule type" value="Genomic_DNA"/>
</dbReference>
<dbReference type="InterPro" id="IPR004101">
    <property type="entry name" value="Mur_ligase_C"/>
</dbReference>
<evidence type="ECO:0000313" key="8">
    <source>
        <dbReference type="EMBL" id="CAB4851176.1"/>
    </source>
</evidence>
<dbReference type="NCBIfam" id="TIGR01085">
    <property type="entry name" value="murE"/>
    <property type="match status" value="1"/>
</dbReference>
<dbReference type="Gene3D" id="3.40.1190.10">
    <property type="entry name" value="Mur-like, catalytic domain"/>
    <property type="match status" value="1"/>
</dbReference>
<dbReference type="Gene3D" id="3.40.1390.10">
    <property type="entry name" value="MurE/MurF, N-terminal domain"/>
    <property type="match status" value="1"/>
</dbReference>
<dbReference type="EMBL" id="CAESAD010000007">
    <property type="protein sequence ID" value="CAB4341602.1"/>
    <property type="molecule type" value="Genomic_DNA"/>
</dbReference>
<protein>
    <submittedName>
        <fullName evidence="10">Unannotated protein</fullName>
    </submittedName>
</protein>
<evidence type="ECO:0000259" key="4">
    <source>
        <dbReference type="Pfam" id="PF08245"/>
    </source>
</evidence>